<dbReference type="STRING" id="392500.Swoo_4021"/>
<keyword evidence="3" id="KW-1185">Reference proteome</keyword>
<gene>
    <name evidence="2" type="ordered locus">Swoo_4021</name>
</gene>
<accession>B1KGE0</accession>
<evidence type="ECO:0000313" key="2">
    <source>
        <dbReference type="EMBL" id="ACA88277.1"/>
    </source>
</evidence>
<dbReference type="HOGENOM" id="CLU_555360_0_0_6"/>
<feature type="domain" description="ORC1/DEAH AAA+ ATPase" evidence="1">
    <location>
        <begin position="266"/>
        <end position="366"/>
    </location>
</feature>
<dbReference type="InterPro" id="IPR009003">
    <property type="entry name" value="Peptidase_S1_PA"/>
</dbReference>
<dbReference type="eggNOG" id="COG1073">
    <property type="taxonomic scope" value="Bacteria"/>
</dbReference>
<dbReference type="InterPro" id="IPR049945">
    <property type="entry name" value="AAA_22"/>
</dbReference>
<dbReference type="GO" id="GO:0016887">
    <property type="term" value="F:ATP hydrolysis activity"/>
    <property type="evidence" value="ECO:0007669"/>
    <property type="project" value="InterPro"/>
</dbReference>
<evidence type="ECO:0000259" key="1">
    <source>
        <dbReference type="Pfam" id="PF13401"/>
    </source>
</evidence>
<dbReference type="InterPro" id="IPR027417">
    <property type="entry name" value="P-loop_NTPase"/>
</dbReference>
<dbReference type="Proteomes" id="UP000002168">
    <property type="component" value="Chromosome"/>
</dbReference>
<dbReference type="EMBL" id="CP000961">
    <property type="protein sequence ID" value="ACA88277.1"/>
    <property type="molecule type" value="Genomic_DNA"/>
</dbReference>
<dbReference type="KEGG" id="swd:Swoo_4021"/>
<proteinExistence type="predicted"/>
<dbReference type="SUPFAM" id="SSF52540">
    <property type="entry name" value="P-loop containing nucleoside triphosphate hydrolases"/>
    <property type="match status" value="1"/>
</dbReference>
<reference evidence="2 3" key="1">
    <citation type="submission" date="2008-02" db="EMBL/GenBank/DDBJ databases">
        <title>Complete sequence of Shewanella woodyi ATCC 51908.</title>
        <authorList>
            <consortium name="US DOE Joint Genome Institute"/>
            <person name="Copeland A."/>
            <person name="Lucas S."/>
            <person name="Lapidus A."/>
            <person name="Glavina del Rio T."/>
            <person name="Dalin E."/>
            <person name="Tice H."/>
            <person name="Bruce D."/>
            <person name="Goodwin L."/>
            <person name="Pitluck S."/>
            <person name="Sims D."/>
            <person name="Brettin T."/>
            <person name="Detter J.C."/>
            <person name="Han C."/>
            <person name="Kuske C.R."/>
            <person name="Schmutz J."/>
            <person name="Larimer F."/>
            <person name="Land M."/>
            <person name="Hauser L."/>
            <person name="Kyrpides N."/>
            <person name="Lykidis A."/>
            <person name="Zhao J.-S."/>
            <person name="Richardson P."/>
        </authorList>
    </citation>
    <scope>NUCLEOTIDE SEQUENCE [LARGE SCALE GENOMIC DNA]</scope>
    <source>
        <strain evidence="3">ATCC 51908 / MS32</strain>
    </source>
</reference>
<evidence type="ECO:0000313" key="3">
    <source>
        <dbReference type="Proteomes" id="UP000002168"/>
    </source>
</evidence>
<dbReference type="Gene3D" id="3.40.50.300">
    <property type="entry name" value="P-loop containing nucleotide triphosphate hydrolases"/>
    <property type="match status" value="1"/>
</dbReference>
<dbReference type="AlphaFoldDB" id="B1KGE0"/>
<dbReference type="Pfam" id="PF13401">
    <property type="entry name" value="AAA_22"/>
    <property type="match status" value="1"/>
</dbReference>
<dbReference type="RefSeq" id="WP_012326606.1">
    <property type="nucleotide sequence ID" value="NC_010506.1"/>
</dbReference>
<protein>
    <recommendedName>
        <fullName evidence="1">ORC1/DEAH AAA+ ATPase domain-containing protein</fullName>
    </recommendedName>
</protein>
<sequence>MNNFHSNSSKLCSRLKINNASIGSCVVLKTPKRVVAISCAHVIYGEEHETTIVDANQITVEIDGTAHICSKILSPLADSKATDMVVIELADTTLLSTSSLCELKVCLDVNESILGYKQAMVLLPIQDSCHSVVSLTKFNKEVDEHSFQVEVHKQTFVDYDKGAAGAAAFKGISGSGLFVDMNDSIYLAGILSKLPKSSVASTVVFQSLKPLTSILPELKESISLKKGTSSTPGDINDVCFVNYTGRSQKYYQERACDRDFCSNIKHNRNIWLSGDSGTGKTAILLRNLIDNKVNYIYCDLQPVEISSPLDIWQGVIEDVESHTEKKFENKEFTVKFMTKYLLSCNFKSDTILVIDEMSCSKKDIIEDFCKDAIALVSYYIKQSKTKNLTFVISSIFSPSKTEFNYGKFLESFDNLSSNEWTDSISNLFDIQNSSLGNRITPEGKELILSHCGSLPRLLTLIISRIYRANDFEISSIHQACKKLTKEYYEYV</sequence>
<dbReference type="SUPFAM" id="SSF50494">
    <property type="entry name" value="Trypsin-like serine proteases"/>
    <property type="match status" value="1"/>
</dbReference>
<name>B1KGE0_SHEWM</name>
<organism evidence="2 3">
    <name type="scientific">Shewanella woodyi (strain ATCC 51908 / MS32)</name>
    <dbReference type="NCBI Taxonomy" id="392500"/>
    <lineage>
        <taxon>Bacteria</taxon>
        <taxon>Pseudomonadati</taxon>
        <taxon>Pseudomonadota</taxon>
        <taxon>Gammaproteobacteria</taxon>
        <taxon>Alteromonadales</taxon>
        <taxon>Shewanellaceae</taxon>
        <taxon>Shewanella</taxon>
    </lineage>
</organism>